<gene>
    <name evidence="5" type="ORF">SNE40_009057</name>
</gene>
<dbReference type="GO" id="GO:0005886">
    <property type="term" value="C:plasma membrane"/>
    <property type="evidence" value="ECO:0007669"/>
    <property type="project" value="TreeGrafter"/>
</dbReference>
<evidence type="ECO:0000256" key="1">
    <source>
        <dbReference type="ARBA" id="ARBA00003884"/>
    </source>
</evidence>
<reference evidence="5 6" key="1">
    <citation type="submission" date="2024-01" db="EMBL/GenBank/DDBJ databases">
        <title>The genome of the rayed Mediterranean limpet Patella caerulea (Linnaeus, 1758).</title>
        <authorList>
            <person name="Anh-Thu Weber A."/>
            <person name="Halstead-Nussloch G."/>
        </authorList>
    </citation>
    <scope>NUCLEOTIDE SEQUENCE [LARGE SCALE GENOMIC DNA]</scope>
    <source>
        <strain evidence="5">AATW-2023a</strain>
        <tissue evidence="5">Whole specimen</tissue>
    </source>
</reference>
<name>A0AAN8JU87_PATCE</name>
<evidence type="ECO:0000256" key="3">
    <source>
        <dbReference type="ARBA" id="ARBA00015651"/>
    </source>
</evidence>
<comment type="caution">
    <text evidence="5">The sequence shown here is derived from an EMBL/GenBank/DDBJ whole genome shotgun (WGS) entry which is preliminary data.</text>
</comment>
<organism evidence="5 6">
    <name type="scientific">Patella caerulea</name>
    <name type="common">Rayed Mediterranean limpet</name>
    <dbReference type="NCBI Taxonomy" id="87958"/>
    <lineage>
        <taxon>Eukaryota</taxon>
        <taxon>Metazoa</taxon>
        <taxon>Spiralia</taxon>
        <taxon>Lophotrochozoa</taxon>
        <taxon>Mollusca</taxon>
        <taxon>Gastropoda</taxon>
        <taxon>Patellogastropoda</taxon>
        <taxon>Patelloidea</taxon>
        <taxon>Patellidae</taxon>
        <taxon>Patella</taxon>
    </lineage>
</organism>
<evidence type="ECO:0000256" key="4">
    <source>
        <dbReference type="ARBA" id="ARBA00026030"/>
    </source>
</evidence>
<dbReference type="PANTHER" id="PTHR31952">
    <property type="entry name" value="CB1 CANNABINOID RECEPTOR-INTERACTING PROTEIN 1"/>
    <property type="match status" value="1"/>
</dbReference>
<comment type="function">
    <text evidence="1">Suppresses cannabinoid receptor CNR1-mediated tonic inhibition of voltage-gated calcium channels.</text>
</comment>
<dbReference type="AlphaFoldDB" id="A0AAN8JU87"/>
<dbReference type="EMBL" id="JAZGQO010000007">
    <property type="protein sequence ID" value="KAK6181128.1"/>
    <property type="molecule type" value="Genomic_DNA"/>
</dbReference>
<evidence type="ECO:0000313" key="5">
    <source>
        <dbReference type="EMBL" id="KAK6181128.1"/>
    </source>
</evidence>
<accession>A0AAN8JU87</accession>
<sequence length="163" mass="19015">MENNAFKVTLGLKKHDTEIPVVHKQDGQRFSRCNTVKFNTNTAYDVTVTIRPELTLREMLIQGEKVELTRVKPEKILEDDCCIFRAEWTSTGFSSSKSGSRKDLNINFEFTNQITMMVSIQCKFYEDSENQHCKWGQPLHNIEYDCLIKDGQSFVDILKEKYF</sequence>
<comment type="similarity">
    <text evidence="2">Belongs to the CNRIP family.</text>
</comment>
<dbReference type="InterPro" id="IPR029204">
    <property type="entry name" value="CNRIP1"/>
</dbReference>
<dbReference type="GO" id="GO:0031718">
    <property type="term" value="F:type 1 cannabinoid receptor binding"/>
    <property type="evidence" value="ECO:0007669"/>
    <property type="project" value="TreeGrafter"/>
</dbReference>
<keyword evidence="6" id="KW-1185">Reference proteome</keyword>
<dbReference type="Proteomes" id="UP001347796">
    <property type="component" value="Unassembled WGS sequence"/>
</dbReference>
<protein>
    <recommendedName>
        <fullName evidence="3">CB1 cannabinoid receptor-interacting protein 1</fullName>
    </recommendedName>
</protein>
<evidence type="ECO:0000256" key="2">
    <source>
        <dbReference type="ARBA" id="ARBA00007288"/>
    </source>
</evidence>
<dbReference type="Pfam" id="PF15043">
    <property type="entry name" value="CNRIP1"/>
    <property type="match status" value="1"/>
</dbReference>
<dbReference type="PANTHER" id="PTHR31952:SF1">
    <property type="entry name" value="CB1 CANNABINOID RECEPTOR-INTERACTING PROTEIN 1"/>
    <property type="match status" value="1"/>
</dbReference>
<comment type="subunit">
    <text evidence="4">Interacts with the cannabinoid receptor CNR1 (via C-terminus). Does not interact with cannabinoid receptor CNR2.</text>
</comment>
<evidence type="ECO:0000313" key="6">
    <source>
        <dbReference type="Proteomes" id="UP001347796"/>
    </source>
</evidence>
<proteinExistence type="inferred from homology"/>